<accession>D8RRA2</accession>
<proteinExistence type="predicted"/>
<name>D8RRA2_SELML</name>
<keyword evidence="3" id="KW-1185">Reference proteome</keyword>
<sequence length="352" mass="39034">MAKKMVRHRGSVATVQQRSGSIYFPPGAAKPPALVVNAGPNVKLEPWKPIRSAESAEKSVGGVGAGTWISPTGALRGSICPAVDGGIAFCIAPTFSAPAPQTGPVSPKIRSSCVRTQRLVLAYRDKESLIEEVKDLRKALREQADYFKVHKLLLLVVLASDQSGTLRAMDQTIEDSFRRPEKHEIKVERDIFAEEIGRLQRLIEHLKLLRDYVVNENKKLARVRDKVIRLEIANQHLEGCISVVQETLKKAHSKIETCKIKTKEYQTQAGIDGDKCKGLQSQADSLEAELSKERFEKLASEKRVNYLKRKLWKAEHDLAELDPKQGKVDGSCQVNYPSPRGSPSPSTPKSVK</sequence>
<dbReference type="OMA" id="HIRHHKI"/>
<dbReference type="HOGENOM" id="CLU_788452_0_0_1"/>
<dbReference type="Gramene" id="EFJ25364">
    <property type="protein sequence ID" value="EFJ25364"/>
    <property type="gene ID" value="SELMODRAFT_413992"/>
</dbReference>
<evidence type="ECO:0000313" key="3">
    <source>
        <dbReference type="Proteomes" id="UP000001514"/>
    </source>
</evidence>
<feature type="region of interest" description="Disordered" evidence="1">
    <location>
        <begin position="319"/>
        <end position="352"/>
    </location>
</feature>
<protein>
    <submittedName>
        <fullName evidence="2">Uncharacterized protein</fullName>
    </submittedName>
</protein>
<dbReference type="InParanoid" id="D8RRA2"/>
<gene>
    <name evidence="2" type="ORF">SELMODRAFT_413992</name>
</gene>
<dbReference type="AlphaFoldDB" id="D8RRA2"/>
<dbReference type="Proteomes" id="UP000001514">
    <property type="component" value="Unassembled WGS sequence"/>
</dbReference>
<evidence type="ECO:0000256" key="1">
    <source>
        <dbReference type="SAM" id="MobiDB-lite"/>
    </source>
</evidence>
<reference evidence="2 3" key="1">
    <citation type="journal article" date="2011" name="Science">
        <title>The Selaginella genome identifies genetic changes associated with the evolution of vascular plants.</title>
        <authorList>
            <person name="Banks J.A."/>
            <person name="Nishiyama T."/>
            <person name="Hasebe M."/>
            <person name="Bowman J.L."/>
            <person name="Gribskov M."/>
            <person name="dePamphilis C."/>
            <person name="Albert V.A."/>
            <person name="Aono N."/>
            <person name="Aoyama T."/>
            <person name="Ambrose B.A."/>
            <person name="Ashton N.W."/>
            <person name="Axtell M.J."/>
            <person name="Barker E."/>
            <person name="Barker M.S."/>
            <person name="Bennetzen J.L."/>
            <person name="Bonawitz N.D."/>
            <person name="Chapple C."/>
            <person name="Cheng C."/>
            <person name="Correa L.G."/>
            <person name="Dacre M."/>
            <person name="DeBarry J."/>
            <person name="Dreyer I."/>
            <person name="Elias M."/>
            <person name="Engstrom E.M."/>
            <person name="Estelle M."/>
            <person name="Feng L."/>
            <person name="Finet C."/>
            <person name="Floyd S.K."/>
            <person name="Frommer W.B."/>
            <person name="Fujita T."/>
            <person name="Gramzow L."/>
            <person name="Gutensohn M."/>
            <person name="Harholt J."/>
            <person name="Hattori M."/>
            <person name="Heyl A."/>
            <person name="Hirai T."/>
            <person name="Hiwatashi Y."/>
            <person name="Ishikawa M."/>
            <person name="Iwata M."/>
            <person name="Karol K.G."/>
            <person name="Koehler B."/>
            <person name="Kolukisaoglu U."/>
            <person name="Kubo M."/>
            <person name="Kurata T."/>
            <person name="Lalonde S."/>
            <person name="Li K."/>
            <person name="Li Y."/>
            <person name="Litt A."/>
            <person name="Lyons E."/>
            <person name="Manning G."/>
            <person name="Maruyama T."/>
            <person name="Michael T.P."/>
            <person name="Mikami K."/>
            <person name="Miyazaki S."/>
            <person name="Morinaga S."/>
            <person name="Murata T."/>
            <person name="Mueller-Roeber B."/>
            <person name="Nelson D.R."/>
            <person name="Obara M."/>
            <person name="Oguri Y."/>
            <person name="Olmstead R.G."/>
            <person name="Onodera N."/>
            <person name="Petersen B.L."/>
            <person name="Pils B."/>
            <person name="Prigge M."/>
            <person name="Rensing S.A."/>
            <person name="Riano-Pachon D.M."/>
            <person name="Roberts A.W."/>
            <person name="Sato Y."/>
            <person name="Scheller H.V."/>
            <person name="Schulz B."/>
            <person name="Schulz C."/>
            <person name="Shakirov E.V."/>
            <person name="Shibagaki N."/>
            <person name="Shinohara N."/>
            <person name="Shippen D.E."/>
            <person name="Soerensen I."/>
            <person name="Sotooka R."/>
            <person name="Sugimoto N."/>
            <person name="Sugita M."/>
            <person name="Sumikawa N."/>
            <person name="Tanurdzic M."/>
            <person name="Theissen G."/>
            <person name="Ulvskov P."/>
            <person name="Wakazuki S."/>
            <person name="Weng J.K."/>
            <person name="Willats W.W."/>
            <person name="Wipf D."/>
            <person name="Wolf P.G."/>
            <person name="Yang L."/>
            <person name="Zimmer A.D."/>
            <person name="Zhu Q."/>
            <person name="Mitros T."/>
            <person name="Hellsten U."/>
            <person name="Loque D."/>
            <person name="Otillar R."/>
            <person name="Salamov A."/>
            <person name="Schmutz J."/>
            <person name="Shapiro H."/>
            <person name="Lindquist E."/>
            <person name="Lucas S."/>
            <person name="Rokhsar D."/>
            <person name="Grigoriev I.V."/>
        </authorList>
    </citation>
    <scope>NUCLEOTIDE SEQUENCE [LARGE SCALE GENOMIC DNA]</scope>
</reference>
<dbReference type="EMBL" id="GL377587">
    <property type="protein sequence ID" value="EFJ25364.1"/>
    <property type="molecule type" value="Genomic_DNA"/>
</dbReference>
<evidence type="ECO:0000313" key="2">
    <source>
        <dbReference type="EMBL" id="EFJ25364.1"/>
    </source>
</evidence>
<dbReference type="KEGG" id="smo:SELMODRAFT_413992"/>
<organism evidence="3">
    <name type="scientific">Selaginella moellendorffii</name>
    <name type="common">Spikemoss</name>
    <dbReference type="NCBI Taxonomy" id="88036"/>
    <lineage>
        <taxon>Eukaryota</taxon>
        <taxon>Viridiplantae</taxon>
        <taxon>Streptophyta</taxon>
        <taxon>Embryophyta</taxon>
        <taxon>Tracheophyta</taxon>
        <taxon>Lycopodiopsida</taxon>
        <taxon>Selaginellales</taxon>
        <taxon>Selaginellaceae</taxon>
        <taxon>Selaginella</taxon>
    </lineage>
</organism>